<feature type="domain" description="SnoaL-like" evidence="1">
    <location>
        <begin position="25"/>
        <end position="142"/>
    </location>
</feature>
<reference evidence="2 3" key="1">
    <citation type="submission" date="2019-06" db="EMBL/GenBank/DDBJ databases">
        <title>Sequencing the genomes of 1000 actinobacteria strains.</title>
        <authorList>
            <person name="Klenk H.-P."/>
        </authorList>
    </citation>
    <scope>NUCLEOTIDE SEQUENCE [LARGE SCALE GENOMIC DNA]</scope>
    <source>
        <strain evidence="2 3">DSM 103495</strain>
    </source>
</reference>
<protein>
    <submittedName>
        <fullName evidence="2">Ketosteroid isomerase-like protein</fullName>
    </submittedName>
</protein>
<dbReference type="SUPFAM" id="SSF54427">
    <property type="entry name" value="NTF2-like"/>
    <property type="match status" value="1"/>
</dbReference>
<evidence type="ECO:0000313" key="2">
    <source>
        <dbReference type="EMBL" id="TQM33167.1"/>
    </source>
</evidence>
<gene>
    <name evidence="2" type="ORF">FB390_4885</name>
</gene>
<sequence length="155" mass="17112">MTPSNDLQSHADRIQADEAELRRQIDKAVEGLRAKDLEALKRLYTSDVVSFDVEPPLQHVGIAAKLENWVRVFSIFETVTYEVRDLTFTVGGDVAFGHAFARLSGTLKNGAATSGMWVRVTYGMRRIDGTWLIAHDQVSVPLDIASGKGVVDLEP</sequence>
<dbReference type="Proteomes" id="UP000316331">
    <property type="component" value="Unassembled WGS sequence"/>
</dbReference>
<dbReference type="InterPro" id="IPR032710">
    <property type="entry name" value="NTF2-like_dom_sf"/>
</dbReference>
<accession>A0A543FH48</accession>
<dbReference type="GO" id="GO:0016853">
    <property type="term" value="F:isomerase activity"/>
    <property type="evidence" value="ECO:0007669"/>
    <property type="project" value="UniProtKB-KW"/>
</dbReference>
<evidence type="ECO:0000259" key="1">
    <source>
        <dbReference type="Pfam" id="PF13474"/>
    </source>
</evidence>
<proteinExistence type="predicted"/>
<dbReference type="Pfam" id="PF13474">
    <property type="entry name" value="SnoaL_3"/>
    <property type="match status" value="1"/>
</dbReference>
<dbReference type="InterPro" id="IPR037401">
    <property type="entry name" value="SnoaL-like"/>
</dbReference>
<organism evidence="2 3">
    <name type="scientific">Nocardia bhagyanarayanae</name>
    <dbReference type="NCBI Taxonomy" id="1215925"/>
    <lineage>
        <taxon>Bacteria</taxon>
        <taxon>Bacillati</taxon>
        <taxon>Actinomycetota</taxon>
        <taxon>Actinomycetes</taxon>
        <taxon>Mycobacteriales</taxon>
        <taxon>Nocardiaceae</taxon>
        <taxon>Nocardia</taxon>
    </lineage>
</organism>
<dbReference type="EMBL" id="VFPG01000001">
    <property type="protein sequence ID" value="TQM33167.1"/>
    <property type="molecule type" value="Genomic_DNA"/>
</dbReference>
<dbReference type="OrthoDB" id="9812295at2"/>
<comment type="caution">
    <text evidence="2">The sequence shown here is derived from an EMBL/GenBank/DDBJ whole genome shotgun (WGS) entry which is preliminary data.</text>
</comment>
<evidence type="ECO:0000313" key="3">
    <source>
        <dbReference type="Proteomes" id="UP000316331"/>
    </source>
</evidence>
<keyword evidence="3" id="KW-1185">Reference proteome</keyword>
<keyword evidence="2" id="KW-0413">Isomerase</keyword>
<dbReference type="Gene3D" id="3.10.450.50">
    <property type="match status" value="1"/>
</dbReference>
<dbReference type="AlphaFoldDB" id="A0A543FH48"/>
<name>A0A543FH48_9NOCA</name>